<keyword evidence="2" id="KW-0732">Signal</keyword>
<feature type="transmembrane region" description="Helical" evidence="1">
    <location>
        <begin position="315"/>
        <end position="335"/>
    </location>
</feature>
<feature type="signal peptide" evidence="2">
    <location>
        <begin position="1"/>
        <end position="17"/>
    </location>
</feature>
<dbReference type="AlphaFoldDB" id="A0A084WBF1"/>
<gene>
    <name evidence="3" type="ORF">ZHAS_00015508</name>
</gene>
<reference evidence="3 5" key="1">
    <citation type="journal article" date="2014" name="BMC Genomics">
        <title>Genome sequence of Anopheles sinensis provides insight into genetics basis of mosquito competence for malaria parasites.</title>
        <authorList>
            <person name="Zhou D."/>
            <person name="Zhang D."/>
            <person name="Ding G."/>
            <person name="Shi L."/>
            <person name="Hou Q."/>
            <person name="Ye Y."/>
            <person name="Xu Y."/>
            <person name="Zhou H."/>
            <person name="Xiong C."/>
            <person name="Li S."/>
            <person name="Yu J."/>
            <person name="Hong S."/>
            <person name="Yu X."/>
            <person name="Zou P."/>
            <person name="Chen C."/>
            <person name="Chang X."/>
            <person name="Wang W."/>
            <person name="Lv Y."/>
            <person name="Sun Y."/>
            <person name="Ma L."/>
            <person name="Shen B."/>
            <person name="Zhu C."/>
        </authorList>
    </citation>
    <scope>NUCLEOTIDE SEQUENCE [LARGE SCALE GENOMIC DNA]</scope>
</reference>
<organism evidence="3">
    <name type="scientific">Anopheles sinensis</name>
    <name type="common">Mosquito</name>
    <dbReference type="NCBI Taxonomy" id="74873"/>
    <lineage>
        <taxon>Eukaryota</taxon>
        <taxon>Metazoa</taxon>
        <taxon>Ecdysozoa</taxon>
        <taxon>Arthropoda</taxon>
        <taxon>Hexapoda</taxon>
        <taxon>Insecta</taxon>
        <taxon>Pterygota</taxon>
        <taxon>Neoptera</taxon>
        <taxon>Endopterygota</taxon>
        <taxon>Diptera</taxon>
        <taxon>Nematocera</taxon>
        <taxon>Culicoidea</taxon>
        <taxon>Culicidae</taxon>
        <taxon>Anophelinae</taxon>
        <taxon>Anopheles</taxon>
    </lineage>
</organism>
<dbReference type="Proteomes" id="UP000030765">
    <property type="component" value="Unassembled WGS sequence"/>
</dbReference>
<dbReference type="EMBL" id="ATLV01022348">
    <property type="status" value="NOT_ANNOTATED_CDS"/>
    <property type="molecule type" value="Genomic_DNA"/>
</dbReference>
<reference evidence="4" key="2">
    <citation type="submission" date="2020-05" db="UniProtKB">
        <authorList>
            <consortium name="EnsemblMetazoa"/>
        </authorList>
    </citation>
    <scope>IDENTIFICATION</scope>
</reference>
<evidence type="ECO:0000313" key="4">
    <source>
        <dbReference type="EnsemblMetazoa" id="ASIC015508-PA"/>
    </source>
</evidence>
<sequence>MWSRQCLLLLLCTSCSGIEDVSKAGRSLKCPKQPDCPWFCGRELPLVNRSSTGAFQTEFMRPIGYRGLSERHRLRHSIFTTPGIQPNECLELSVRCGPTYKLPNSSLDPYALLTPATMLQLAFRCQHFVVTYMAYYKGPLNCYEIKLSYMSHRLRGKSTNCAAPFLRPYQLLGDGYHYFLILLCLDYVLERNGYEMGYWLFVNKRNTAQQNRDIVRQLSSARETVIVANDLLMVVQVDTHEQLPPQDPSACRCDVFEWYMRAVERCQRPFLTPDQFSLKVGNVSSARLNEPPQIAHVEDNDADTANRMADERLRWFVIKCIVFSVVLGLLFYTVWLQLERRTEESLSQSRLY</sequence>
<dbReference type="VEuPathDB" id="VectorBase:ASIS021390"/>
<name>A0A084WBF1_ANOSI</name>
<keyword evidence="1" id="KW-0812">Transmembrane</keyword>
<evidence type="ECO:0000256" key="2">
    <source>
        <dbReference type="SAM" id="SignalP"/>
    </source>
</evidence>
<proteinExistence type="predicted"/>
<dbReference type="EnsemblMetazoa" id="ASIC015508-RA">
    <property type="protein sequence ID" value="ASIC015508-PA"/>
    <property type="gene ID" value="ASIC015508"/>
</dbReference>
<keyword evidence="5" id="KW-1185">Reference proteome</keyword>
<feature type="chain" id="PRO_5001784549" evidence="2">
    <location>
        <begin position="18"/>
        <end position="352"/>
    </location>
</feature>
<evidence type="ECO:0000313" key="3">
    <source>
        <dbReference type="EMBL" id="KFB47545.1"/>
    </source>
</evidence>
<evidence type="ECO:0000313" key="5">
    <source>
        <dbReference type="Proteomes" id="UP000030765"/>
    </source>
</evidence>
<accession>A0A084WBF1</accession>
<dbReference type="EMBL" id="KE525331">
    <property type="protein sequence ID" value="KFB47545.1"/>
    <property type="molecule type" value="Genomic_DNA"/>
</dbReference>
<keyword evidence="1" id="KW-1133">Transmembrane helix</keyword>
<dbReference type="VEuPathDB" id="VectorBase:ASIC015508"/>
<evidence type="ECO:0000256" key="1">
    <source>
        <dbReference type="SAM" id="Phobius"/>
    </source>
</evidence>
<protein>
    <submittedName>
        <fullName evidence="3 4">Uncharacterized protein</fullName>
    </submittedName>
</protein>
<keyword evidence="1" id="KW-0472">Membrane</keyword>